<gene>
    <name evidence="1" type="ORF">CEXT_231161</name>
</gene>
<feature type="non-terminal residue" evidence="1">
    <location>
        <position position="1"/>
    </location>
</feature>
<protein>
    <submittedName>
        <fullName evidence="1">Uncharacterized protein</fullName>
    </submittedName>
</protein>
<sequence>DKSDFVPNVIAPSLYIITNDNHLFSESNLMEESMSYNTPSRASHHHPPFERTVGEFSSDLLFVI</sequence>
<accession>A0AAV4Y9E5</accession>
<evidence type="ECO:0000313" key="2">
    <source>
        <dbReference type="Proteomes" id="UP001054945"/>
    </source>
</evidence>
<keyword evidence="2" id="KW-1185">Reference proteome</keyword>
<organism evidence="1 2">
    <name type="scientific">Caerostris extrusa</name>
    <name type="common">Bark spider</name>
    <name type="synonym">Caerostris bankana</name>
    <dbReference type="NCBI Taxonomy" id="172846"/>
    <lineage>
        <taxon>Eukaryota</taxon>
        <taxon>Metazoa</taxon>
        <taxon>Ecdysozoa</taxon>
        <taxon>Arthropoda</taxon>
        <taxon>Chelicerata</taxon>
        <taxon>Arachnida</taxon>
        <taxon>Araneae</taxon>
        <taxon>Araneomorphae</taxon>
        <taxon>Entelegynae</taxon>
        <taxon>Araneoidea</taxon>
        <taxon>Araneidae</taxon>
        <taxon>Caerostris</taxon>
    </lineage>
</organism>
<evidence type="ECO:0000313" key="1">
    <source>
        <dbReference type="EMBL" id="GIZ02769.1"/>
    </source>
</evidence>
<dbReference type="AlphaFoldDB" id="A0AAV4Y9E5"/>
<dbReference type="EMBL" id="BPLR01001502">
    <property type="protein sequence ID" value="GIZ02769.1"/>
    <property type="molecule type" value="Genomic_DNA"/>
</dbReference>
<dbReference type="Proteomes" id="UP001054945">
    <property type="component" value="Unassembled WGS sequence"/>
</dbReference>
<comment type="caution">
    <text evidence="1">The sequence shown here is derived from an EMBL/GenBank/DDBJ whole genome shotgun (WGS) entry which is preliminary data.</text>
</comment>
<proteinExistence type="predicted"/>
<reference evidence="1 2" key="1">
    <citation type="submission" date="2021-06" db="EMBL/GenBank/DDBJ databases">
        <title>Caerostris extrusa draft genome.</title>
        <authorList>
            <person name="Kono N."/>
            <person name="Arakawa K."/>
        </authorList>
    </citation>
    <scope>NUCLEOTIDE SEQUENCE [LARGE SCALE GENOMIC DNA]</scope>
</reference>
<name>A0AAV4Y9E5_CAEEX</name>